<feature type="region of interest" description="Disordered" evidence="1">
    <location>
        <begin position="104"/>
        <end position="154"/>
    </location>
</feature>
<proteinExistence type="predicted"/>
<evidence type="ECO:0000313" key="2">
    <source>
        <dbReference type="EMBL" id="CAA0811063.1"/>
    </source>
</evidence>
<dbReference type="Proteomes" id="UP001153555">
    <property type="component" value="Unassembled WGS sequence"/>
</dbReference>
<comment type="caution">
    <text evidence="2">The sequence shown here is derived from an EMBL/GenBank/DDBJ whole genome shotgun (WGS) entry which is preliminary data.</text>
</comment>
<feature type="non-terminal residue" evidence="2">
    <location>
        <position position="1"/>
    </location>
</feature>
<name>A0A9N7MHC9_STRHE</name>
<protein>
    <submittedName>
        <fullName evidence="2">Uncharacterized protein</fullName>
    </submittedName>
</protein>
<evidence type="ECO:0000256" key="1">
    <source>
        <dbReference type="SAM" id="MobiDB-lite"/>
    </source>
</evidence>
<gene>
    <name evidence="2" type="ORF">SHERM_00089</name>
</gene>
<sequence length="197" mass="21609">PPMMQALGIPPFGGPPPPGMILGGETPITPPGVKVPVLTSAGASQSPNTGGGEPTEMSRRVRKQIHEGPEQTLVPSRVEEQTVTMTRDEMQRMIAEAVAAQLKQVQPEQPRVEPLRIEQPNIEREQQAQSNERQNRRAEEEASSIRTVNPQARDETLEQLLAQVRDLQARVEGRKTGGSRGHPFSQHILDADLPQGF</sequence>
<feature type="region of interest" description="Disordered" evidence="1">
    <location>
        <begin position="1"/>
        <end position="59"/>
    </location>
</feature>
<keyword evidence="3" id="KW-1185">Reference proteome</keyword>
<feature type="non-terminal residue" evidence="2">
    <location>
        <position position="197"/>
    </location>
</feature>
<reference evidence="2" key="1">
    <citation type="submission" date="2019-12" db="EMBL/GenBank/DDBJ databases">
        <authorList>
            <person name="Scholes J."/>
        </authorList>
    </citation>
    <scope>NUCLEOTIDE SEQUENCE</scope>
</reference>
<feature type="region of interest" description="Disordered" evidence="1">
    <location>
        <begin position="169"/>
        <end position="197"/>
    </location>
</feature>
<accession>A0A9N7MHC9</accession>
<evidence type="ECO:0000313" key="3">
    <source>
        <dbReference type="Proteomes" id="UP001153555"/>
    </source>
</evidence>
<dbReference type="EMBL" id="CACSLK010007779">
    <property type="protein sequence ID" value="CAA0811063.1"/>
    <property type="molecule type" value="Genomic_DNA"/>
</dbReference>
<dbReference type="AlphaFoldDB" id="A0A9N7MHC9"/>
<organism evidence="2 3">
    <name type="scientific">Striga hermonthica</name>
    <name type="common">Purple witchweed</name>
    <name type="synonym">Buchnera hermonthica</name>
    <dbReference type="NCBI Taxonomy" id="68872"/>
    <lineage>
        <taxon>Eukaryota</taxon>
        <taxon>Viridiplantae</taxon>
        <taxon>Streptophyta</taxon>
        <taxon>Embryophyta</taxon>
        <taxon>Tracheophyta</taxon>
        <taxon>Spermatophyta</taxon>
        <taxon>Magnoliopsida</taxon>
        <taxon>eudicotyledons</taxon>
        <taxon>Gunneridae</taxon>
        <taxon>Pentapetalae</taxon>
        <taxon>asterids</taxon>
        <taxon>lamiids</taxon>
        <taxon>Lamiales</taxon>
        <taxon>Orobanchaceae</taxon>
        <taxon>Buchnereae</taxon>
        <taxon>Striga</taxon>
    </lineage>
</organism>
<feature type="compositionally biased region" description="Basic and acidic residues" evidence="1">
    <location>
        <begin position="110"/>
        <end position="126"/>
    </location>
</feature>